<dbReference type="CDD" id="cd18010">
    <property type="entry name" value="DEXHc_HARP_SMARCAL1"/>
    <property type="match status" value="1"/>
</dbReference>
<dbReference type="Pfam" id="PF00176">
    <property type="entry name" value="SNF2-rel_dom"/>
    <property type="match status" value="1"/>
</dbReference>
<evidence type="ECO:0000256" key="2">
    <source>
        <dbReference type="ARBA" id="ARBA00022801"/>
    </source>
</evidence>
<dbReference type="PROSITE" id="PS51194">
    <property type="entry name" value="HELICASE_CTER"/>
    <property type="match status" value="1"/>
</dbReference>
<sequence>MATHNMGSDIFVFGKHKGESFDDVYRNDPSYVAWAMRIENPTGQMLGFCNFVRSMEQQQTYGNQNCSFKRDEPCNQPNKGVAPRDLNWNNSEGDARKPYSGSNNGASPADEAPVSVSGVPSKCYTKALDGCLEAKWRRLTAKLHSAEEEEELRWRQRKIPMPHDDPSDMIVDDSMTLRRVLESVSETKKRQLPQSSKVPQQKAVNASRDTAERNAQSSQGDITLESLIYGSKLPKVGPYDSNLDTRGSSQQLTLKDNLSQTKITTTNLMDATSVMRQSNVVTSANNSTASTAAPMRSGQQTLESTMTGATSISMAPEKSPDDFKLNIEGVVALVLHSETEFYVTFNKPLRDNVAVWSSVIPHDLFEFLRAVEPGLVIKKDDKYSHVVFAADKYDVVLRALRKGLANCQCPVDPIPNFILRTFPAFTKYSKERSLPEKTKDALSGVVCEYTQENKTRLADIIGHELYSQLKPFQREGVEFGIRKNGRVLIGDEMGLGKTLQALAISAFYCVDWPLLIVCPSSLRFQWRDQCIRWLPHLLEEDEICTVKSGKTEIPDNTKVVIISYDLYALNEHFRHAFRIVICDESHYLKNSKAKRTKCLVPLLKSTQRTILLSGTPTLNSPSELFEQIACLLPSFCSDTTFIERYCEKKLHWYTKRMVYSGSKHADELHLFLVRTVMIRRLKENVLHELPPKIRSKVPIELPKTFLRECERHIGFMPTENQLNEDGDKTKTRELFQLTGQAKTKGVCEYIIHLMKSEIKFIIFAHHKSVMDAIEKTLHDQKCNYIRIDGTTTQNKREEYVNRFQNQADCTVALLSLTSCGVGLNLTASSTVVFAELYWVPGQIIQAEDRAHRIGTKHRTINVHYLIAENSIEETMWKVINRKWKGVTATLNGETSNLILVKEAEKERLNEMAKQLKIDELVE</sequence>
<keyword evidence="3 8" id="KW-0347">Helicase</keyword>
<dbReference type="Pfam" id="PF00271">
    <property type="entry name" value="Helicase_C"/>
    <property type="match status" value="1"/>
</dbReference>
<dbReference type="GO" id="GO:0004520">
    <property type="term" value="F:DNA endonuclease activity"/>
    <property type="evidence" value="ECO:0007669"/>
    <property type="project" value="TreeGrafter"/>
</dbReference>
<feature type="region of interest" description="Disordered" evidence="5">
    <location>
        <begin position="72"/>
        <end position="118"/>
    </location>
</feature>
<keyword evidence="2" id="KW-0378">Hydrolase</keyword>
<dbReference type="SUPFAM" id="SSF52540">
    <property type="entry name" value="P-loop containing nucleoside triphosphate hydrolases"/>
    <property type="match status" value="2"/>
</dbReference>
<gene>
    <name evidence="8" type="ORF">X943_000121</name>
</gene>
<evidence type="ECO:0000256" key="3">
    <source>
        <dbReference type="ARBA" id="ARBA00022806"/>
    </source>
</evidence>
<evidence type="ECO:0000256" key="4">
    <source>
        <dbReference type="ARBA" id="ARBA00022840"/>
    </source>
</evidence>
<dbReference type="CDD" id="cd18793">
    <property type="entry name" value="SF2_C_SNF"/>
    <property type="match status" value="1"/>
</dbReference>
<dbReference type="Gene3D" id="3.40.50.300">
    <property type="entry name" value="P-loop containing nucleotide triphosphate hydrolases"/>
    <property type="match status" value="1"/>
</dbReference>
<dbReference type="InterPro" id="IPR000330">
    <property type="entry name" value="SNF2_N"/>
</dbReference>
<dbReference type="Proteomes" id="UP001195914">
    <property type="component" value="Unassembled WGS sequence"/>
</dbReference>
<dbReference type="GO" id="GO:0004386">
    <property type="term" value="F:helicase activity"/>
    <property type="evidence" value="ECO:0007669"/>
    <property type="project" value="UniProtKB-KW"/>
</dbReference>
<dbReference type="AlphaFoldDB" id="A0AAD9LDP2"/>
<reference evidence="8" key="2">
    <citation type="submission" date="2021-05" db="EMBL/GenBank/DDBJ databases">
        <authorList>
            <person name="Pain A."/>
        </authorList>
    </citation>
    <scope>NUCLEOTIDE SEQUENCE</scope>
    <source>
        <strain evidence="8">1802A</strain>
    </source>
</reference>
<dbReference type="InterPro" id="IPR038718">
    <property type="entry name" value="SNF2-like_sf"/>
</dbReference>
<feature type="compositionally biased region" description="Polar residues" evidence="5">
    <location>
        <begin position="192"/>
        <end position="219"/>
    </location>
</feature>
<reference evidence="8" key="1">
    <citation type="journal article" date="2014" name="Nucleic Acids Res.">
        <title>The evolutionary dynamics of variant antigen genes in Babesia reveal a history of genomic innovation underlying host-parasite interaction.</title>
        <authorList>
            <person name="Jackson A.P."/>
            <person name="Otto T.D."/>
            <person name="Darby A."/>
            <person name="Ramaprasad A."/>
            <person name="Xia D."/>
            <person name="Echaide I.E."/>
            <person name="Farber M."/>
            <person name="Gahlot S."/>
            <person name="Gamble J."/>
            <person name="Gupta D."/>
            <person name="Gupta Y."/>
            <person name="Jackson L."/>
            <person name="Malandrin L."/>
            <person name="Malas T.B."/>
            <person name="Moussa E."/>
            <person name="Nair M."/>
            <person name="Reid A.J."/>
            <person name="Sanders M."/>
            <person name="Sharma J."/>
            <person name="Tracey A."/>
            <person name="Quail M.A."/>
            <person name="Weir W."/>
            <person name="Wastling J.M."/>
            <person name="Hall N."/>
            <person name="Willadsen P."/>
            <person name="Lingelbach K."/>
            <person name="Shiels B."/>
            <person name="Tait A."/>
            <person name="Berriman M."/>
            <person name="Allred D.R."/>
            <person name="Pain A."/>
        </authorList>
    </citation>
    <scope>NUCLEOTIDE SEQUENCE</scope>
    <source>
        <strain evidence="8">1802A</strain>
    </source>
</reference>
<keyword evidence="1" id="KW-0547">Nucleotide-binding</keyword>
<dbReference type="InterPro" id="IPR014001">
    <property type="entry name" value="Helicase_ATP-bd"/>
</dbReference>
<dbReference type="InterPro" id="IPR001650">
    <property type="entry name" value="Helicase_C-like"/>
</dbReference>
<evidence type="ECO:0000259" key="7">
    <source>
        <dbReference type="PROSITE" id="PS51194"/>
    </source>
</evidence>
<dbReference type="GO" id="GO:0006281">
    <property type="term" value="P:DNA repair"/>
    <property type="evidence" value="ECO:0007669"/>
    <property type="project" value="TreeGrafter"/>
</dbReference>
<dbReference type="InterPro" id="IPR046768">
    <property type="entry name" value="ExoX-like_C"/>
</dbReference>
<dbReference type="Pfam" id="PF20600">
    <property type="entry name" value="ExoX-like_C"/>
    <property type="match status" value="1"/>
</dbReference>
<feature type="domain" description="Helicase ATP-binding" evidence="6">
    <location>
        <begin position="478"/>
        <end position="634"/>
    </location>
</feature>
<evidence type="ECO:0000256" key="5">
    <source>
        <dbReference type="SAM" id="MobiDB-lite"/>
    </source>
</evidence>
<dbReference type="Gene3D" id="3.40.50.10810">
    <property type="entry name" value="Tandem AAA-ATPase domain"/>
    <property type="match status" value="1"/>
</dbReference>
<feature type="region of interest" description="Disordered" evidence="5">
    <location>
        <begin position="184"/>
        <end position="219"/>
    </location>
</feature>
<feature type="domain" description="Helicase C-terminal" evidence="7">
    <location>
        <begin position="745"/>
        <end position="898"/>
    </location>
</feature>
<dbReference type="SMART" id="SM00487">
    <property type="entry name" value="DEXDc"/>
    <property type="match status" value="1"/>
</dbReference>
<evidence type="ECO:0000256" key="1">
    <source>
        <dbReference type="ARBA" id="ARBA00022741"/>
    </source>
</evidence>
<dbReference type="GO" id="GO:0031297">
    <property type="term" value="P:replication fork processing"/>
    <property type="evidence" value="ECO:0007669"/>
    <property type="project" value="TreeGrafter"/>
</dbReference>
<evidence type="ECO:0000313" key="8">
    <source>
        <dbReference type="EMBL" id="KAK1932645.1"/>
    </source>
</evidence>
<comment type="caution">
    <text evidence="8">The sequence shown here is derived from an EMBL/GenBank/DDBJ whole genome shotgun (WGS) entry which is preliminary data.</text>
</comment>
<accession>A0AAD9LDP2</accession>
<evidence type="ECO:0000259" key="6">
    <source>
        <dbReference type="PROSITE" id="PS51192"/>
    </source>
</evidence>
<dbReference type="PROSITE" id="PS51192">
    <property type="entry name" value="HELICASE_ATP_BIND_1"/>
    <property type="match status" value="1"/>
</dbReference>
<dbReference type="GO" id="GO:0043596">
    <property type="term" value="C:nuclear replication fork"/>
    <property type="evidence" value="ECO:0007669"/>
    <property type="project" value="TreeGrafter"/>
</dbReference>
<dbReference type="GO" id="GO:0016787">
    <property type="term" value="F:hydrolase activity"/>
    <property type="evidence" value="ECO:0007669"/>
    <property type="project" value="UniProtKB-KW"/>
</dbReference>
<dbReference type="PANTHER" id="PTHR45766:SF3">
    <property type="entry name" value="DNA ANNEALING HELICASE AND ENDONUCLEASE ZRANB3"/>
    <property type="match status" value="1"/>
</dbReference>
<dbReference type="InterPro" id="IPR049730">
    <property type="entry name" value="SNF2/RAD54-like_C"/>
</dbReference>
<protein>
    <submittedName>
        <fullName evidence="8">Helicase conserved C-terminal domain containing protein</fullName>
    </submittedName>
</protein>
<dbReference type="InterPro" id="IPR027417">
    <property type="entry name" value="P-loop_NTPase"/>
</dbReference>
<keyword evidence="9" id="KW-1185">Reference proteome</keyword>
<dbReference type="PANTHER" id="PTHR45766">
    <property type="entry name" value="DNA ANNEALING HELICASE AND ENDONUCLEASE ZRANB3 FAMILY MEMBER"/>
    <property type="match status" value="1"/>
</dbReference>
<dbReference type="GO" id="GO:0005524">
    <property type="term" value="F:ATP binding"/>
    <property type="evidence" value="ECO:0007669"/>
    <property type="project" value="UniProtKB-KW"/>
</dbReference>
<proteinExistence type="predicted"/>
<evidence type="ECO:0000313" key="9">
    <source>
        <dbReference type="Proteomes" id="UP001195914"/>
    </source>
</evidence>
<organism evidence="8 9">
    <name type="scientific">Babesia divergens</name>
    <dbReference type="NCBI Taxonomy" id="32595"/>
    <lineage>
        <taxon>Eukaryota</taxon>
        <taxon>Sar</taxon>
        <taxon>Alveolata</taxon>
        <taxon>Apicomplexa</taxon>
        <taxon>Aconoidasida</taxon>
        <taxon>Piroplasmida</taxon>
        <taxon>Babesiidae</taxon>
        <taxon>Babesia</taxon>
    </lineage>
</organism>
<feature type="region of interest" description="Disordered" evidence="5">
    <location>
        <begin position="146"/>
        <end position="172"/>
    </location>
</feature>
<dbReference type="SMART" id="SM00490">
    <property type="entry name" value="HELICc"/>
    <property type="match status" value="1"/>
</dbReference>
<dbReference type="EMBL" id="JAHBMH010000073">
    <property type="protein sequence ID" value="KAK1932645.1"/>
    <property type="molecule type" value="Genomic_DNA"/>
</dbReference>
<name>A0AAD9LDP2_BABDI</name>
<keyword evidence="4" id="KW-0067">ATP-binding</keyword>